<proteinExistence type="predicted"/>
<evidence type="ECO:0000256" key="3">
    <source>
        <dbReference type="ARBA" id="ARBA00023163"/>
    </source>
</evidence>
<dbReference type="Proteomes" id="UP000298416">
    <property type="component" value="Unassembled WGS sequence"/>
</dbReference>
<dbReference type="EMBL" id="PNBA02000002">
    <property type="protein sequence ID" value="KAG6432950.1"/>
    <property type="molecule type" value="Genomic_DNA"/>
</dbReference>
<dbReference type="SUPFAM" id="SSF47459">
    <property type="entry name" value="HLH, helix-loop-helix DNA-binding domain"/>
    <property type="match status" value="1"/>
</dbReference>
<dbReference type="PROSITE" id="PS50888">
    <property type="entry name" value="BHLH"/>
    <property type="match status" value="1"/>
</dbReference>
<feature type="domain" description="BHLH" evidence="5">
    <location>
        <begin position="66"/>
        <end position="116"/>
    </location>
</feature>
<keyword evidence="4" id="KW-0539">Nucleus</keyword>
<evidence type="ECO:0000256" key="1">
    <source>
        <dbReference type="ARBA" id="ARBA00004123"/>
    </source>
</evidence>
<dbReference type="GO" id="GO:0005634">
    <property type="term" value="C:nucleus"/>
    <property type="evidence" value="ECO:0007669"/>
    <property type="project" value="UniProtKB-SubCell"/>
</dbReference>
<dbReference type="Pfam" id="PF00010">
    <property type="entry name" value="HLH"/>
    <property type="match status" value="1"/>
</dbReference>
<dbReference type="InterPro" id="IPR036638">
    <property type="entry name" value="HLH_DNA-bd_sf"/>
</dbReference>
<dbReference type="GO" id="GO:0009960">
    <property type="term" value="P:endosperm development"/>
    <property type="evidence" value="ECO:0007669"/>
    <property type="project" value="InterPro"/>
</dbReference>
<name>A0A8X8YN05_SALSN</name>
<organism evidence="6">
    <name type="scientific">Salvia splendens</name>
    <name type="common">Scarlet sage</name>
    <dbReference type="NCBI Taxonomy" id="180675"/>
    <lineage>
        <taxon>Eukaryota</taxon>
        <taxon>Viridiplantae</taxon>
        <taxon>Streptophyta</taxon>
        <taxon>Embryophyta</taxon>
        <taxon>Tracheophyta</taxon>
        <taxon>Spermatophyta</taxon>
        <taxon>Magnoliopsida</taxon>
        <taxon>eudicotyledons</taxon>
        <taxon>Gunneridae</taxon>
        <taxon>Pentapetalae</taxon>
        <taxon>asterids</taxon>
        <taxon>lamiids</taxon>
        <taxon>Lamiales</taxon>
        <taxon>Lamiaceae</taxon>
        <taxon>Nepetoideae</taxon>
        <taxon>Mentheae</taxon>
        <taxon>Salviinae</taxon>
        <taxon>Salvia</taxon>
        <taxon>Salvia subgen. Calosphace</taxon>
        <taxon>core Calosphace</taxon>
    </lineage>
</organism>
<keyword evidence="7" id="KW-1185">Reference proteome</keyword>
<dbReference type="InterPro" id="IPR045239">
    <property type="entry name" value="bHLH95_bHLH"/>
</dbReference>
<dbReference type="InterPro" id="IPR044278">
    <property type="entry name" value="BHLH95-like"/>
</dbReference>
<accession>A0A8X8YN05</accession>
<comment type="caution">
    <text evidence="6">The sequence shown here is derived from an EMBL/GenBank/DDBJ whole genome shotgun (WGS) entry which is preliminary data.</text>
</comment>
<evidence type="ECO:0000313" key="6">
    <source>
        <dbReference type="EMBL" id="KAG6432950.1"/>
    </source>
</evidence>
<evidence type="ECO:0000256" key="4">
    <source>
        <dbReference type="ARBA" id="ARBA00023242"/>
    </source>
</evidence>
<gene>
    <name evidence="6" type="ORF">SASPL_104546</name>
</gene>
<dbReference type="PANTHER" id="PTHR46772">
    <property type="entry name" value="BHLH DOMAIN-CONTAINING PROTEIN"/>
    <property type="match status" value="1"/>
</dbReference>
<dbReference type="CDD" id="cd11393">
    <property type="entry name" value="bHLH_AtbHLH_like"/>
    <property type="match status" value="1"/>
</dbReference>
<evidence type="ECO:0000256" key="2">
    <source>
        <dbReference type="ARBA" id="ARBA00023015"/>
    </source>
</evidence>
<dbReference type="PANTHER" id="PTHR46772:SF8">
    <property type="entry name" value="TRANSCRIPTION FACTOR BHLH95"/>
    <property type="match status" value="1"/>
</dbReference>
<protein>
    <recommendedName>
        <fullName evidence="5">BHLH domain-containing protein</fullName>
    </recommendedName>
</protein>
<keyword evidence="2" id="KW-0805">Transcription regulation</keyword>
<keyword evidence="3" id="KW-0804">Transcription</keyword>
<dbReference type="GO" id="GO:0046983">
    <property type="term" value="F:protein dimerization activity"/>
    <property type="evidence" value="ECO:0007669"/>
    <property type="project" value="InterPro"/>
</dbReference>
<dbReference type="Gene3D" id="4.10.280.10">
    <property type="entry name" value="Helix-loop-helix DNA-binding domain"/>
    <property type="match status" value="1"/>
</dbReference>
<dbReference type="InterPro" id="IPR011598">
    <property type="entry name" value="bHLH_dom"/>
</dbReference>
<dbReference type="AlphaFoldDB" id="A0A8X8YN05"/>
<sequence>MADEGNHDNSFLWNDDQSWTFPVLAPVEDNGGKVLIDSGRIVMDAPAEQEQQRVNDKGKKRVSVSDDHDLHIQIERERRKKMRDMFAILHDLMPHLHPRADKTSIVDEAVEYIKHLRVTLEDLEKHKEKKLKGENESSSTSQLVNLNASFTTLSYPNVVVSVCGIDAHINVVCSPTKPRTITYLVFLIDKYNLDLVSAHVSSGIYMLHVRQANGVPQQFPEAAPFLVEETYKQVAAELILWINS</sequence>
<dbReference type="SMART" id="SM00353">
    <property type="entry name" value="HLH"/>
    <property type="match status" value="1"/>
</dbReference>
<reference evidence="6" key="2">
    <citation type="submission" date="2020-08" db="EMBL/GenBank/DDBJ databases">
        <title>Plant Genome Project.</title>
        <authorList>
            <person name="Zhang R.-G."/>
        </authorList>
    </citation>
    <scope>NUCLEOTIDE SEQUENCE</scope>
    <source>
        <strain evidence="6">Huo1</strain>
        <tissue evidence="6">Leaf</tissue>
    </source>
</reference>
<evidence type="ECO:0000259" key="5">
    <source>
        <dbReference type="PROSITE" id="PS50888"/>
    </source>
</evidence>
<comment type="subcellular location">
    <subcellularLocation>
        <location evidence="1">Nucleus</location>
    </subcellularLocation>
</comment>
<evidence type="ECO:0000313" key="7">
    <source>
        <dbReference type="Proteomes" id="UP000298416"/>
    </source>
</evidence>
<dbReference type="GO" id="GO:0003700">
    <property type="term" value="F:DNA-binding transcription factor activity"/>
    <property type="evidence" value="ECO:0007669"/>
    <property type="project" value="InterPro"/>
</dbReference>
<reference evidence="6" key="1">
    <citation type="submission" date="2018-01" db="EMBL/GenBank/DDBJ databases">
        <authorList>
            <person name="Mao J.F."/>
        </authorList>
    </citation>
    <scope>NUCLEOTIDE SEQUENCE</scope>
    <source>
        <strain evidence="6">Huo1</strain>
        <tissue evidence="6">Leaf</tissue>
    </source>
</reference>